<dbReference type="SUPFAM" id="SSF55811">
    <property type="entry name" value="Nudix"/>
    <property type="match status" value="1"/>
</dbReference>
<dbReference type="InterPro" id="IPR015797">
    <property type="entry name" value="NUDIX_hydrolase-like_dom_sf"/>
</dbReference>
<keyword evidence="9 14" id="KW-0413">Isomerase</keyword>
<evidence type="ECO:0000256" key="10">
    <source>
        <dbReference type="NCBIfam" id="TIGR02150"/>
    </source>
</evidence>
<evidence type="ECO:0000256" key="4">
    <source>
        <dbReference type="ARBA" id="ARBA00022490"/>
    </source>
</evidence>
<dbReference type="Pfam" id="PF00293">
    <property type="entry name" value="NUDIX"/>
    <property type="match status" value="1"/>
</dbReference>
<feature type="active site" evidence="11">
    <location>
        <position position="112"/>
    </location>
</feature>
<dbReference type="OrthoDB" id="9809458at2"/>
<evidence type="ECO:0000256" key="11">
    <source>
        <dbReference type="PIRSR" id="PIRSR018427-1"/>
    </source>
</evidence>
<dbReference type="UniPathway" id="UPA00059">
    <property type="reaction ID" value="UER00104"/>
</dbReference>
<dbReference type="EC" id="5.3.3.2" evidence="3 10"/>
<dbReference type="CDD" id="cd02885">
    <property type="entry name" value="NUDIX_IPP_Isomerase"/>
    <property type="match status" value="1"/>
</dbReference>
<comment type="similarity">
    <text evidence="2">Belongs to the IPP isomerase type 1 family.</text>
</comment>
<dbReference type="GO" id="GO:0009240">
    <property type="term" value="P:isopentenyl diphosphate biosynthetic process"/>
    <property type="evidence" value="ECO:0007669"/>
    <property type="project" value="TreeGrafter"/>
</dbReference>
<organism evidence="14 15">
    <name type="scientific">Flaviaesturariibacter aridisoli</name>
    <dbReference type="NCBI Taxonomy" id="2545761"/>
    <lineage>
        <taxon>Bacteria</taxon>
        <taxon>Pseudomonadati</taxon>
        <taxon>Bacteroidota</taxon>
        <taxon>Chitinophagia</taxon>
        <taxon>Chitinophagales</taxon>
        <taxon>Chitinophagaceae</taxon>
        <taxon>Flaviaestuariibacter</taxon>
    </lineage>
</organism>
<sequence length="178" mass="20670">MEPQVVLVNERDEPQGTTGKMEAHQRGLLHRALSVFLFDREGRMLLQQRAAGKYHGAGLWSNTCCSHPAPGEAPEAAARRRLREELGIEADLRPAFAFTYRAEVENDLIEHEYDHVFTGQYEGTFVLNPDEVAAVRYLGRAELERELSEQPERYTQWFRMIYGRVHDLWEKRFEGEHL</sequence>
<evidence type="ECO:0000256" key="1">
    <source>
        <dbReference type="ARBA" id="ARBA00004826"/>
    </source>
</evidence>
<keyword evidence="4" id="KW-0963">Cytoplasm</keyword>
<evidence type="ECO:0000256" key="8">
    <source>
        <dbReference type="ARBA" id="ARBA00023229"/>
    </source>
</evidence>
<feature type="active site" evidence="11">
    <location>
        <position position="65"/>
    </location>
</feature>
<evidence type="ECO:0000256" key="7">
    <source>
        <dbReference type="ARBA" id="ARBA00023211"/>
    </source>
</evidence>
<evidence type="ECO:0000256" key="5">
    <source>
        <dbReference type="ARBA" id="ARBA00022723"/>
    </source>
</evidence>
<dbReference type="NCBIfam" id="NF002995">
    <property type="entry name" value="PRK03759.1"/>
    <property type="match status" value="1"/>
</dbReference>
<dbReference type="PIRSF" id="PIRSF018427">
    <property type="entry name" value="Isopntndiph_ism"/>
    <property type="match status" value="1"/>
</dbReference>
<evidence type="ECO:0000256" key="9">
    <source>
        <dbReference type="ARBA" id="ARBA00023235"/>
    </source>
</evidence>
<dbReference type="PANTHER" id="PTHR10885">
    <property type="entry name" value="ISOPENTENYL-DIPHOSPHATE DELTA-ISOMERASE"/>
    <property type="match status" value="1"/>
</dbReference>
<dbReference type="GO" id="GO:0005737">
    <property type="term" value="C:cytoplasm"/>
    <property type="evidence" value="ECO:0007669"/>
    <property type="project" value="TreeGrafter"/>
</dbReference>
<evidence type="ECO:0000256" key="3">
    <source>
        <dbReference type="ARBA" id="ARBA00012057"/>
    </source>
</evidence>
<evidence type="ECO:0000313" key="14">
    <source>
        <dbReference type="EMBL" id="TCZ73175.1"/>
    </source>
</evidence>
<dbReference type="EMBL" id="SKFH01000008">
    <property type="protein sequence ID" value="TCZ73175.1"/>
    <property type="molecule type" value="Genomic_DNA"/>
</dbReference>
<keyword evidence="7" id="KW-0464">Manganese</keyword>
<dbReference type="InterPro" id="IPR000086">
    <property type="entry name" value="NUDIX_hydrolase_dom"/>
</dbReference>
<evidence type="ECO:0000256" key="12">
    <source>
        <dbReference type="SAM" id="MobiDB-lite"/>
    </source>
</evidence>
<dbReference type="GO" id="GO:0004452">
    <property type="term" value="F:isopentenyl-diphosphate delta-isomerase activity"/>
    <property type="evidence" value="ECO:0007669"/>
    <property type="project" value="UniProtKB-UniRule"/>
</dbReference>
<feature type="domain" description="Nudix hydrolase" evidence="13">
    <location>
        <begin position="28"/>
        <end position="160"/>
    </location>
</feature>
<evidence type="ECO:0000259" key="13">
    <source>
        <dbReference type="PROSITE" id="PS51462"/>
    </source>
</evidence>
<protein>
    <recommendedName>
        <fullName evidence="3 10">Isopentenyl-diphosphate delta-isomerase</fullName>
        <ecNumber evidence="3 10">5.3.3.2</ecNumber>
    </recommendedName>
</protein>
<feature type="region of interest" description="Disordered" evidence="12">
    <location>
        <begin position="1"/>
        <end position="22"/>
    </location>
</feature>
<proteinExistence type="inferred from homology"/>
<dbReference type="NCBIfam" id="TIGR02150">
    <property type="entry name" value="IPP_isom_1"/>
    <property type="match status" value="1"/>
</dbReference>
<keyword evidence="8" id="KW-0414">Isoprene biosynthesis</keyword>
<keyword evidence="5" id="KW-0479">Metal-binding</keyword>
<evidence type="ECO:0000256" key="2">
    <source>
        <dbReference type="ARBA" id="ARBA00007579"/>
    </source>
</evidence>
<dbReference type="InterPro" id="IPR056375">
    <property type="entry name" value="Idi_bact"/>
</dbReference>
<dbReference type="PANTHER" id="PTHR10885:SF0">
    <property type="entry name" value="ISOPENTENYL-DIPHOSPHATE DELTA-ISOMERASE"/>
    <property type="match status" value="1"/>
</dbReference>
<dbReference type="AlphaFoldDB" id="A0A4R4E672"/>
<dbReference type="InterPro" id="IPR011876">
    <property type="entry name" value="IsopentenylPP_isomerase_typ1"/>
</dbReference>
<evidence type="ECO:0000256" key="6">
    <source>
        <dbReference type="ARBA" id="ARBA00022842"/>
    </source>
</evidence>
<dbReference type="GO" id="GO:0046872">
    <property type="term" value="F:metal ion binding"/>
    <property type="evidence" value="ECO:0007669"/>
    <property type="project" value="UniProtKB-KW"/>
</dbReference>
<accession>A0A4R4E672</accession>
<dbReference type="Gene3D" id="3.90.79.10">
    <property type="entry name" value="Nucleoside Triphosphate Pyrophosphohydrolase"/>
    <property type="match status" value="1"/>
</dbReference>
<evidence type="ECO:0000313" key="15">
    <source>
        <dbReference type="Proteomes" id="UP000295164"/>
    </source>
</evidence>
<comment type="caution">
    <text evidence="14">The sequence shown here is derived from an EMBL/GenBank/DDBJ whole genome shotgun (WGS) entry which is preliminary data.</text>
</comment>
<dbReference type="HAMAP" id="MF_00202">
    <property type="entry name" value="Idi"/>
    <property type="match status" value="1"/>
</dbReference>
<comment type="pathway">
    <text evidence="1">Isoprenoid biosynthesis; dimethylallyl diphosphate biosynthesis; dimethylallyl diphosphate from isopentenyl diphosphate: step 1/1.</text>
</comment>
<dbReference type="GO" id="GO:0050992">
    <property type="term" value="P:dimethylallyl diphosphate biosynthetic process"/>
    <property type="evidence" value="ECO:0007669"/>
    <property type="project" value="UniProtKB-UniPathway"/>
</dbReference>
<dbReference type="Proteomes" id="UP000295164">
    <property type="component" value="Unassembled WGS sequence"/>
</dbReference>
<gene>
    <name evidence="14" type="ORF">E0486_07265</name>
</gene>
<name>A0A4R4E672_9BACT</name>
<keyword evidence="15" id="KW-1185">Reference proteome</keyword>
<keyword evidence="6" id="KW-0460">Magnesium</keyword>
<dbReference type="PROSITE" id="PS51462">
    <property type="entry name" value="NUDIX"/>
    <property type="match status" value="1"/>
</dbReference>
<reference evidence="14 15" key="1">
    <citation type="submission" date="2019-03" db="EMBL/GenBank/DDBJ databases">
        <authorList>
            <person name="Kim M.K.M."/>
        </authorList>
    </citation>
    <scope>NUCLEOTIDE SEQUENCE [LARGE SCALE GENOMIC DNA]</scope>
    <source>
        <strain evidence="14 15">17J68-15</strain>
    </source>
</reference>